<evidence type="ECO:0000313" key="2">
    <source>
        <dbReference type="Proteomes" id="UP000789860"/>
    </source>
</evidence>
<reference evidence="1" key="1">
    <citation type="submission" date="2021-06" db="EMBL/GenBank/DDBJ databases">
        <authorList>
            <person name="Kallberg Y."/>
            <person name="Tangrot J."/>
            <person name="Rosling A."/>
        </authorList>
    </citation>
    <scope>NUCLEOTIDE SEQUENCE</scope>
    <source>
        <strain evidence="1">AU212A</strain>
    </source>
</reference>
<dbReference type="EMBL" id="CAJVPM010045131">
    <property type="protein sequence ID" value="CAG8715750.1"/>
    <property type="molecule type" value="Genomic_DNA"/>
</dbReference>
<dbReference type="Proteomes" id="UP000789860">
    <property type="component" value="Unassembled WGS sequence"/>
</dbReference>
<protein>
    <submittedName>
        <fullName evidence="1">598_t:CDS:1</fullName>
    </submittedName>
</protein>
<organism evidence="1 2">
    <name type="scientific">Scutellospora calospora</name>
    <dbReference type="NCBI Taxonomy" id="85575"/>
    <lineage>
        <taxon>Eukaryota</taxon>
        <taxon>Fungi</taxon>
        <taxon>Fungi incertae sedis</taxon>
        <taxon>Mucoromycota</taxon>
        <taxon>Glomeromycotina</taxon>
        <taxon>Glomeromycetes</taxon>
        <taxon>Diversisporales</taxon>
        <taxon>Gigasporaceae</taxon>
        <taxon>Scutellospora</taxon>
    </lineage>
</organism>
<gene>
    <name evidence="1" type="ORF">SCALOS_LOCUS11053</name>
</gene>
<accession>A0ACA9PSF4</accession>
<evidence type="ECO:0000313" key="1">
    <source>
        <dbReference type="EMBL" id="CAG8715750.1"/>
    </source>
</evidence>
<proteinExistence type="predicted"/>
<feature type="non-terminal residue" evidence="1">
    <location>
        <position position="1"/>
    </location>
</feature>
<comment type="caution">
    <text evidence="1">The sequence shown here is derived from an EMBL/GenBank/DDBJ whole genome shotgun (WGS) entry which is preliminary data.</text>
</comment>
<keyword evidence="2" id="KW-1185">Reference proteome</keyword>
<name>A0ACA9PSF4_9GLOM</name>
<sequence length="196" mass="21685">EVEQLPTLIPDYIVINIPGMDFPVLACSDACGKSAMISMASYSICPDYAVRSESIKTSTSNLPTPTFHTSHLSVQSINSTGNNDNTNCDYEKNYVMQDWISNSLINSDDKTLFGRRLSIDTPCQFRDHVPDEKINTSTSNCLLDATTSTLEIKSKEKSTTACLLNDNMQEISFDDNGSIKLPPHGSYHVNKFNNNS</sequence>
<feature type="non-terminal residue" evidence="1">
    <location>
        <position position="196"/>
    </location>
</feature>